<evidence type="ECO:0000313" key="3">
    <source>
        <dbReference type="Proteomes" id="UP000054408"/>
    </source>
</evidence>
<keyword evidence="1" id="KW-0472">Membrane</keyword>
<name>A0A0L0D8J9_THETB</name>
<feature type="transmembrane region" description="Helical" evidence="1">
    <location>
        <begin position="306"/>
        <end position="326"/>
    </location>
</feature>
<evidence type="ECO:0000256" key="1">
    <source>
        <dbReference type="SAM" id="Phobius"/>
    </source>
</evidence>
<protein>
    <submittedName>
        <fullName evidence="2">Uncharacterized protein</fullName>
    </submittedName>
</protein>
<accession>A0A0L0D8J9</accession>
<feature type="transmembrane region" description="Helical" evidence="1">
    <location>
        <begin position="266"/>
        <end position="286"/>
    </location>
</feature>
<feature type="transmembrane region" description="Helical" evidence="1">
    <location>
        <begin position="228"/>
        <end position="246"/>
    </location>
</feature>
<evidence type="ECO:0000313" key="2">
    <source>
        <dbReference type="EMBL" id="KNC47608.1"/>
    </source>
</evidence>
<sequence length="535" mass="56415">MLGGREGESLRGRRALATGGAVALAAVAAVVCAGLLNRARGGWYPCSGPTGSRHATTAGGDSQTRTRVVADAHAWWRWLVGAYTGIIGAAAAEPTLSWEAAKKRAIFGLVLGGYTAVALYPDWNTYMGMGSAPVSYSPAVVRHGVFDWLVGYPEPGWSFWARYYRDLVGMSLRGLMMTGPAGLVMYFHGYGWEFLASGVFMGTAYEFAKGSSAGPCAPMAPGPPFGEMLWGCIHVGVLLFATLNFWRRGGARRLDPYLRPGEYWLVCAAGFVLSLVFTISGIWFAAAVPADDREDASGARSTYAGTVFGTLAIAAGSAAGLAAWFLHRAAVCTWVYPNPPTSEQLLRLRADQARVALSPSSINGSALGTTPTAAAAAAALSGHIGVDDSFVRERDLFGSVDISESEYHDDLLHGSPYDSLTSVKSELESPLLVGPYATLISSSTAGTAAVAQTGVNSGGEYRLRAGSLVSRRQADGAGLRLGYAVPTVWDEVGLPDLCRLVGWRYLTVTLRSLIGLNWLYLGVGLAVVLSGSGRS</sequence>
<feature type="transmembrane region" description="Helical" evidence="1">
    <location>
        <begin position="15"/>
        <end position="36"/>
    </location>
</feature>
<proteinExistence type="predicted"/>
<dbReference type="RefSeq" id="XP_013759533.1">
    <property type="nucleotide sequence ID" value="XM_013904079.1"/>
</dbReference>
<dbReference type="AlphaFoldDB" id="A0A0L0D8J9"/>
<feature type="transmembrane region" description="Helical" evidence="1">
    <location>
        <begin position="104"/>
        <end position="121"/>
    </location>
</feature>
<keyword evidence="3" id="KW-1185">Reference proteome</keyword>
<dbReference type="eggNOG" id="ENOG502SEDN">
    <property type="taxonomic scope" value="Eukaryota"/>
</dbReference>
<keyword evidence="1" id="KW-1133">Transmembrane helix</keyword>
<reference evidence="2 3" key="1">
    <citation type="submission" date="2010-05" db="EMBL/GenBank/DDBJ databases">
        <title>The Genome Sequence of Thecamonas trahens ATCC 50062.</title>
        <authorList>
            <consortium name="The Broad Institute Genome Sequencing Platform"/>
            <person name="Russ C."/>
            <person name="Cuomo C."/>
            <person name="Shea T."/>
            <person name="Young S.K."/>
            <person name="Zeng Q."/>
            <person name="Koehrsen M."/>
            <person name="Haas B."/>
            <person name="Borodovsky M."/>
            <person name="Guigo R."/>
            <person name="Alvarado L."/>
            <person name="Berlin A."/>
            <person name="Bochicchio J."/>
            <person name="Borenstein D."/>
            <person name="Chapman S."/>
            <person name="Chen Z."/>
            <person name="Freedman E."/>
            <person name="Gellesch M."/>
            <person name="Goldberg J."/>
            <person name="Griggs A."/>
            <person name="Gujja S."/>
            <person name="Heilman E."/>
            <person name="Heiman D."/>
            <person name="Hepburn T."/>
            <person name="Howarth C."/>
            <person name="Jen D."/>
            <person name="Larson L."/>
            <person name="Mehta T."/>
            <person name="Park D."/>
            <person name="Pearson M."/>
            <person name="Roberts A."/>
            <person name="Saif S."/>
            <person name="Shenoy N."/>
            <person name="Sisk P."/>
            <person name="Stolte C."/>
            <person name="Sykes S."/>
            <person name="Thomson T."/>
            <person name="Walk T."/>
            <person name="White J."/>
            <person name="Yandava C."/>
            <person name="Burger G."/>
            <person name="Gray M.W."/>
            <person name="Holland P.W.H."/>
            <person name="King N."/>
            <person name="Lang F.B.F."/>
            <person name="Roger A.J."/>
            <person name="Ruiz-Trillo I."/>
            <person name="Lander E."/>
            <person name="Nusbaum C."/>
        </authorList>
    </citation>
    <scope>NUCLEOTIDE SEQUENCE [LARGE SCALE GENOMIC DNA]</scope>
    <source>
        <strain evidence="2 3">ATCC 50062</strain>
    </source>
</reference>
<gene>
    <name evidence="2" type="ORF">AMSG_02632</name>
</gene>
<dbReference type="GeneID" id="25562294"/>
<dbReference type="Proteomes" id="UP000054408">
    <property type="component" value="Unassembled WGS sequence"/>
</dbReference>
<dbReference type="EMBL" id="GL349447">
    <property type="protein sequence ID" value="KNC47608.1"/>
    <property type="molecule type" value="Genomic_DNA"/>
</dbReference>
<keyword evidence="1" id="KW-0812">Transmembrane</keyword>
<feature type="transmembrane region" description="Helical" evidence="1">
    <location>
        <begin position="513"/>
        <end position="532"/>
    </location>
</feature>
<organism evidence="2 3">
    <name type="scientific">Thecamonas trahens ATCC 50062</name>
    <dbReference type="NCBI Taxonomy" id="461836"/>
    <lineage>
        <taxon>Eukaryota</taxon>
        <taxon>Apusozoa</taxon>
        <taxon>Apusomonadida</taxon>
        <taxon>Apusomonadidae</taxon>
        <taxon>Thecamonas</taxon>
    </lineage>
</organism>